<dbReference type="PANTHER" id="PTHR30572">
    <property type="entry name" value="MEMBRANE COMPONENT OF TRANSPORTER-RELATED"/>
    <property type="match status" value="1"/>
</dbReference>
<feature type="transmembrane region" description="Helical" evidence="6">
    <location>
        <begin position="340"/>
        <end position="363"/>
    </location>
</feature>
<dbReference type="InterPro" id="IPR003838">
    <property type="entry name" value="ABC3_permease_C"/>
</dbReference>
<feature type="domain" description="ABC3 transporter permease C-terminal" evidence="7">
    <location>
        <begin position="295"/>
        <end position="408"/>
    </location>
</feature>
<feature type="domain" description="ABC3 transporter permease C-terminal" evidence="7">
    <location>
        <begin position="678"/>
        <end position="792"/>
    </location>
</feature>
<feature type="transmembrane region" description="Helical" evidence="6">
    <location>
        <begin position="383"/>
        <end position="411"/>
    </location>
</feature>
<keyword evidence="5 6" id="KW-0472">Membrane</keyword>
<feature type="transmembrane region" description="Helical" evidence="6">
    <location>
        <begin position="713"/>
        <end position="740"/>
    </location>
</feature>
<dbReference type="RefSeq" id="WP_248477286.1">
    <property type="nucleotide sequence ID" value="NZ_JALPRF010000002.1"/>
</dbReference>
<evidence type="ECO:0000259" key="7">
    <source>
        <dbReference type="Pfam" id="PF02687"/>
    </source>
</evidence>
<sequence length="799" mass="89236">MIQNYAKIALRTLRSQRSYTLLNVVGLTVGMAGGLLIFLFIHYHLSTDRHHAKFDRIFRVVTDLHLDDGSVEYYPEAPLPMAQKLRTAYAPVEQAAYLKMIRELTVSIQRSDQTTPVRFLEHKSTAFVEPELFGILDYQWVRGNPKTALREPNSVVLTESWARRYFGNADPMGQTLNLNHRADATVTGILADPPKTTDTDINLFISLPTIGQLDPGYDRQDWGNINSTDRIFVALKSPESGAEMEAAMPALLKTQFGKMARFYRFHFQPLAAVHFDVKRIVGGAVRSSLLWSLGLVGLFLVLTACINFVNLATAQAIRRSKEVGIRKTLGSTRGQLVRQFLFETVLIVVAAAILALLLVLVTLPLFNQWLSSQLALQLDWPTIGFVVLLFGSIVGLAGGYPAAVLSGFSPWAALKGSLPARAGGNYSLRQGLIVVQFVVCQALIVGAMVVATQVRYMREADLGFNKDNVVMVALPDNQKNRLEALRNKLLQYPEIKSVSVSRDPPSGRLLYGGSFKLDNKADWEAYPIRERIADANYLNTYGLRLVAGRNIIQSDTIQEYLVNEAFLQKIGVRNPQQILGRKLHYHLSKVPLPIVGVVKDFHQRSLHEQIGPCLIASYAPFFKQAGIRVSGQNPEQTLDQIRRTWEQLFPNEVFEYSYLDEQLAKFYEMESLVFRLVNIFAGIAILICCLGLYGLVSYAVVQRRKEIGVRRVLGASVASIVSLLSGDFLKLVLLAIVVASPVAWWAMNQWLQDFAYRIDLSWWMFALAGVLATGIAFLTVSLQSVKAARVNPVKSLRSE</sequence>
<keyword evidence="4 6" id="KW-1133">Transmembrane helix</keyword>
<evidence type="ECO:0000256" key="2">
    <source>
        <dbReference type="ARBA" id="ARBA00022475"/>
    </source>
</evidence>
<comment type="caution">
    <text evidence="9">The sequence shown here is derived from an EMBL/GenBank/DDBJ whole genome shotgun (WGS) entry which is preliminary data.</text>
</comment>
<evidence type="ECO:0000313" key="10">
    <source>
        <dbReference type="Proteomes" id="UP001202180"/>
    </source>
</evidence>
<dbReference type="Pfam" id="PF02687">
    <property type="entry name" value="FtsX"/>
    <property type="match status" value="2"/>
</dbReference>
<evidence type="ECO:0000256" key="4">
    <source>
        <dbReference type="ARBA" id="ARBA00022989"/>
    </source>
</evidence>
<feature type="transmembrane region" description="Helical" evidence="6">
    <location>
        <begin position="760"/>
        <end position="780"/>
    </location>
</feature>
<feature type="domain" description="MacB-like periplasmic core" evidence="8">
    <location>
        <begin position="20"/>
        <end position="250"/>
    </location>
</feature>
<keyword evidence="2" id="KW-1003">Cell membrane</keyword>
<feature type="transmembrane region" description="Helical" evidence="6">
    <location>
        <begin position="432"/>
        <end position="451"/>
    </location>
</feature>
<dbReference type="PANTHER" id="PTHR30572:SF18">
    <property type="entry name" value="ABC-TYPE MACROLIDE FAMILY EXPORT SYSTEM PERMEASE COMPONENT 2"/>
    <property type="match status" value="1"/>
</dbReference>
<organism evidence="9 10">
    <name type="scientific">Spirosoma liriopis</name>
    <dbReference type="NCBI Taxonomy" id="2937440"/>
    <lineage>
        <taxon>Bacteria</taxon>
        <taxon>Pseudomonadati</taxon>
        <taxon>Bacteroidota</taxon>
        <taxon>Cytophagia</taxon>
        <taxon>Cytophagales</taxon>
        <taxon>Cytophagaceae</taxon>
        <taxon>Spirosoma</taxon>
    </lineage>
</organism>
<feature type="transmembrane region" description="Helical" evidence="6">
    <location>
        <begin position="21"/>
        <end position="45"/>
    </location>
</feature>
<keyword evidence="10" id="KW-1185">Reference proteome</keyword>
<accession>A0ABT0HKK0</accession>
<evidence type="ECO:0000256" key="6">
    <source>
        <dbReference type="SAM" id="Phobius"/>
    </source>
</evidence>
<dbReference type="Pfam" id="PF12704">
    <property type="entry name" value="MacB_PCD"/>
    <property type="match status" value="1"/>
</dbReference>
<evidence type="ECO:0000256" key="5">
    <source>
        <dbReference type="ARBA" id="ARBA00023136"/>
    </source>
</evidence>
<evidence type="ECO:0000256" key="1">
    <source>
        <dbReference type="ARBA" id="ARBA00004651"/>
    </source>
</evidence>
<evidence type="ECO:0000259" key="8">
    <source>
        <dbReference type="Pfam" id="PF12704"/>
    </source>
</evidence>
<feature type="transmembrane region" description="Helical" evidence="6">
    <location>
        <begin position="289"/>
        <end position="311"/>
    </location>
</feature>
<evidence type="ECO:0000256" key="3">
    <source>
        <dbReference type="ARBA" id="ARBA00022692"/>
    </source>
</evidence>
<gene>
    <name evidence="9" type="ORF">M0L20_12560</name>
</gene>
<reference evidence="9 10" key="1">
    <citation type="submission" date="2022-04" db="EMBL/GenBank/DDBJ databases">
        <title>Spirosoma sp. strain RP8 genome sequencing and assembly.</title>
        <authorList>
            <person name="Jung Y."/>
        </authorList>
    </citation>
    <scope>NUCLEOTIDE SEQUENCE [LARGE SCALE GENOMIC DNA]</scope>
    <source>
        <strain evidence="9 10">RP8</strain>
    </source>
</reference>
<comment type="subcellular location">
    <subcellularLocation>
        <location evidence="1">Cell membrane</location>
        <topology evidence="1">Multi-pass membrane protein</topology>
    </subcellularLocation>
</comment>
<protein>
    <submittedName>
        <fullName evidence="9">ABC transporter permease</fullName>
    </submittedName>
</protein>
<dbReference type="InterPro" id="IPR025857">
    <property type="entry name" value="MacB_PCD"/>
</dbReference>
<evidence type="ECO:0000313" key="9">
    <source>
        <dbReference type="EMBL" id="MCK8492691.1"/>
    </source>
</evidence>
<keyword evidence="3 6" id="KW-0812">Transmembrane</keyword>
<proteinExistence type="predicted"/>
<name>A0ABT0HKK0_9BACT</name>
<dbReference type="InterPro" id="IPR050250">
    <property type="entry name" value="Macrolide_Exporter_MacB"/>
</dbReference>
<feature type="transmembrane region" description="Helical" evidence="6">
    <location>
        <begin position="679"/>
        <end position="701"/>
    </location>
</feature>
<dbReference type="Proteomes" id="UP001202180">
    <property type="component" value="Unassembled WGS sequence"/>
</dbReference>
<dbReference type="EMBL" id="JALPRF010000002">
    <property type="protein sequence ID" value="MCK8492691.1"/>
    <property type="molecule type" value="Genomic_DNA"/>
</dbReference>